<proteinExistence type="predicted"/>
<sequence length="53" mass="6005">MSGGHEAFVECGFSNWKKKERLIFHIGDNLCNTQFSKRVYGSYRPAVVVIARG</sequence>
<dbReference type="Proteomes" id="UP001412067">
    <property type="component" value="Unassembled WGS sequence"/>
</dbReference>
<gene>
    <name evidence="1" type="ORF">KSP40_PGU021466</name>
</gene>
<name>A0ABR2N047_9ASPA</name>
<reference evidence="1 2" key="1">
    <citation type="journal article" date="2022" name="Nat. Plants">
        <title>Genomes of leafy and leafless Platanthera orchids illuminate the evolution of mycoheterotrophy.</title>
        <authorList>
            <person name="Li M.H."/>
            <person name="Liu K.W."/>
            <person name="Li Z."/>
            <person name="Lu H.C."/>
            <person name="Ye Q.L."/>
            <person name="Zhang D."/>
            <person name="Wang J.Y."/>
            <person name="Li Y.F."/>
            <person name="Zhong Z.M."/>
            <person name="Liu X."/>
            <person name="Yu X."/>
            <person name="Liu D.K."/>
            <person name="Tu X.D."/>
            <person name="Liu B."/>
            <person name="Hao Y."/>
            <person name="Liao X.Y."/>
            <person name="Jiang Y.T."/>
            <person name="Sun W.H."/>
            <person name="Chen J."/>
            <person name="Chen Y.Q."/>
            <person name="Ai Y."/>
            <person name="Zhai J.W."/>
            <person name="Wu S.S."/>
            <person name="Zhou Z."/>
            <person name="Hsiao Y.Y."/>
            <person name="Wu W.L."/>
            <person name="Chen Y.Y."/>
            <person name="Lin Y.F."/>
            <person name="Hsu J.L."/>
            <person name="Li C.Y."/>
            <person name="Wang Z.W."/>
            <person name="Zhao X."/>
            <person name="Zhong W.Y."/>
            <person name="Ma X.K."/>
            <person name="Ma L."/>
            <person name="Huang J."/>
            <person name="Chen G.Z."/>
            <person name="Huang M.Z."/>
            <person name="Huang L."/>
            <person name="Peng D.H."/>
            <person name="Luo Y.B."/>
            <person name="Zou S.Q."/>
            <person name="Chen S.P."/>
            <person name="Lan S."/>
            <person name="Tsai W.C."/>
            <person name="Van de Peer Y."/>
            <person name="Liu Z.J."/>
        </authorList>
    </citation>
    <scope>NUCLEOTIDE SEQUENCE [LARGE SCALE GENOMIC DNA]</scope>
    <source>
        <strain evidence="1">Lor288</strain>
    </source>
</reference>
<dbReference type="EMBL" id="JBBWWR010000002">
    <property type="protein sequence ID" value="KAK8969854.1"/>
    <property type="molecule type" value="Genomic_DNA"/>
</dbReference>
<accession>A0ABR2N047</accession>
<organism evidence="1 2">
    <name type="scientific">Platanthera guangdongensis</name>
    <dbReference type="NCBI Taxonomy" id="2320717"/>
    <lineage>
        <taxon>Eukaryota</taxon>
        <taxon>Viridiplantae</taxon>
        <taxon>Streptophyta</taxon>
        <taxon>Embryophyta</taxon>
        <taxon>Tracheophyta</taxon>
        <taxon>Spermatophyta</taxon>
        <taxon>Magnoliopsida</taxon>
        <taxon>Liliopsida</taxon>
        <taxon>Asparagales</taxon>
        <taxon>Orchidaceae</taxon>
        <taxon>Orchidoideae</taxon>
        <taxon>Orchideae</taxon>
        <taxon>Orchidinae</taxon>
        <taxon>Platanthera</taxon>
    </lineage>
</organism>
<keyword evidence="2" id="KW-1185">Reference proteome</keyword>
<protein>
    <submittedName>
        <fullName evidence="1">Uncharacterized protein</fullName>
    </submittedName>
</protein>
<evidence type="ECO:0000313" key="1">
    <source>
        <dbReference type="EMBL" id="KAK8969854.1"/>
    </source>
</evidence>
<comment type="caution">
    <text evidence="1">The sequence shown here is derived from an EMBL/GenBank/DDBJ whole genome shotgun (WGS) entry which is preliminary data.</text>
</comment>
<evidence type="ECO:0000313" key="2">
    <source>
        <dbReference type="Proteomes" id="UP001412067"/>
    </source>
</evidence>